<reference evidence="1 2" key="1">
    <citation type="journal article" date="2019" name="Sci. Rep.">
        <title>Orb-weaving spider Araneus ventricosus genome elucidates the spidroin gene catalogue.</title>
        <authorList>
            <person name="Kono N."/>
            <person name="Nakamura H."/>
            <person name="Ohtoshi R."/>
            <person name="Moran D.A.P."/>
            <person name="Shinohara A."/>
            <person name="Yoshida Y."/>
            <person name="Fujiwara M."/>
            <person name="Mori M."/>
            <person name="Tomita M."/>
            <person name="Arakawa K."/>
        </authorList>
    </citation>
    <scope>NUCLEOTIDE SEQUENCE [LARGE SCALE GENOMIC DNA]</scope>
</reference>
<dbReference type="EMBL" id="BGPR01000432">
    <property type="protein sequence ID" value="GBM19874.1"/>
    <property type="molecule type" value="Genomic_DNA"/>
</dbReference>
<accession>A0A4Y2DW42</accession>
<dbReference type="Proteomes" id="UP000499080">
    <property type="component" value="Unassembled WGS sequence"/>
</dbReference>
<keyword evidence="2" id="KW-1185">Reference proteome</keyword>
<evidence type="ECO:0000313" key="2">
    <source>
        <dbReference type="Proteomes" id="UP000499080"/>
    </source>
</evidence>
<organism evidence="1 2">
    <name type="scientific">Araneus ventricosus</name>
    <name type="common">Orbweaver spider</name>
    <name type="synonym">Epeira ventricosa</name>
    <dbReference type="NCBI Taxonomy" id="182803"/>
    <lineage>
        <taxon>Eukaryota</taxon>
        <taxon>Metazoa</taxon>
        <taxon>Ecdysozoa</taxon>
        <taxon>Arthropoda</taxon>
        <taxon>Chelicerata</taxon>
        <taxon>Arachnida</taxon>
        <taxon>Araneae</taxon>
        <taxon>Araneomorphae</taxon>
        <taxon>Entelegynae</taxon>
        <taxon>Araneoidea</taxon>
        <taxon>Araneidae</taxon>
        <taxon>Araneus</taxon>
    </lineage>
</organism>
<comment type="caution">
    <text evidence="1">The sequence shown here is derived from an EMBL/GenBank/DDBJ whole genome shotgun (WGS) entry which is preliminary data.</text>
</comment>
<sequence length="77" mass="8817">MKSDGVILLHDNTHTARKTQELLKRFKWDIWSDPILPYSLDLAPNMGSKHLSGTRFSSNNDVETTAENWLNGQGRDF</sequence>
<name>A0A4Y2DW42_ARAVE</name>
<protein>
    <submittedName>
        <fullName evidence="1">Uncharacterized protein</fullName>
    </submittedName>
</protein>
<dbReference type="InterPro" id="IPR036397">
    <property type="entry name" value="RNaseH_sf"/>
</dbReference>
<evidence type="ECO:0000313" key="1">
    <source>
        <dbReference type="EMBL" id="GBM19874.1"/>
    </source>
</evidence>
<dbReference type="AlphaFoldDB" id="A0A4Y2DW42"/>
<dbReference type="Gene3D" id="3.30.420.10">
    <property type="entry name" value="Ribonuclease H-like superfamily/Ribonuclease H"/>
    <property type="match status" value="1"/>
</dbReference>
<dbReference type="OrthoDB" id="6568111at2759"/>
<proteinExistence type="predicted"/>
<dbReference type="GO" id="GO:0003676">
    <property type="term" value="F:nucleic acid binding"/>
    <property type="evidence" value="ECO:0007669"/>
    <property type="project" value="InterPro"/>
</dbReference>
<gene>
    <name evidence="1" type="ORF">AVEN_186148_1</name>
</gene>